<name>A0A3N4GPA3_9LACT</name>
<dbReference type="InterPro" id="IPR045509">
    <property type="entry name" value="HD_assoc_2"/>
</dbReference>
<dbReference type="SUPFAM" id="SSF109604">
    <property type="entry name" value="HD-domain/PDEase-like"/>
    <property type="match status" value="1"/>
</dbReference>
<dbReference type="Gene3D" id="1.10.3210.10">
    <property type="entry name" value="Hypothetical protein af1432"/>
    <property type="match status" value="1"/>
</dbReference>
<dbReference type="Pfam" id="PF19276">
    <property type="entry name" value="HD_assoc_2"/>
    <property type="match status" value="1"/>
</dbReference>
<feature type="domain" description="HD" evidence="1">
    <location>
        <begin position="62"/>
        <end position="185"/>
    </location>
</feature>
<proteinExistence type="predicted"/>
<dbReference type="PANTHER" id="PTHR11373">
    <property type="entry name" value="DEOXYNUCLEOSIDE TRIPHOSPHATE TRIPHOSPHOHYDROLASE"/>
    <property type="match status" value="1"/>
</dbReference>
<gene>
    <name evidence="2" type="ORF">EF384_05940</name>
</gene>
<dbReference type="InterPro" id="IPR006674">
    <property type="entry name" value="HD_domain"/>
</dbReference>
<dbReference type="AlphaFoldDB" id="A0A3N4GPA3"/>
<dbReference type="Pfam" id="PF01966">
    <property type="entry name" value="HD"/>
    <property type="match status" value="1"/>
</dbReference>
<evidence type="ECO:0000259" key="1">
    <source>
        <dbReference type="PROSITE" id="PS51831"/>
    </source>
</evidence>
<dbReference type="SMART" id="SM00471">
    <property type="entry name" value="HDc"/>
    <property type="match status" value="1"/>
</dbReference>
<dbReference type="OrthoDB" id="9803619at2"/>
<dbReference type="RefSeq" id="WP_123780217.1">
    <property type="nucleotide sequence ID" value="NZ_RKMG01000016.1"/>
</dbReference>
<accession>A0A3N4GPA3</accession>
<keyword evidence="3" id="KW-1185">Reference proteome</keyword>
<dbReference type="GO" id="GO:0008832">
    <property type="term" value="F:dGTPase activity"/>
    <property type="evidence" value="ECO:0007669"/>
    <property type="project" value="TreeGrafter"/>
</dbReference>
<protein>
    <submittedName>
        <fullName evidence="2">HD domain-containing protein</fullName>
    </submittedName>
</protein>
<evidence type="ECO:0000313" key="2">
    <source>
        <dbReference type="EMBL" id="RPA60440.1"/>
    </source>
</evidence>
<sequence>MSIAEASKRIPEKVFRDPVHDYIHVQQQVIMDLINTKEMQRLRRIKQMGTASYTFHGAEHSRFSHSLGVYEIARKICDKFVRNYSIEDGGVWDDSERLVVLCAALLHDIGHGPFSHTFESIFNTNHEEITQQIILSEDTEVNHVLRSVSPDFPNQVASVINKTYPNPQVVQLISSQIDADRMDYLLRDSYFSGTNYGNFDLSRILRVMHPYKDGIRFDYNGMHAVEDYITSRYQMYMQVYFHPVSRGMEMLLNHLLKRAQELFLTEDPYLDHETHAPFLEPFFMQNWTLDDYLRLDDGVLQTYFQHWIHFANDPILKDLAVRFIDRKPFKSVTYSEEENQEDLKVLIDLVGKLGYDIRYYVALNSRFDLPYDFYRPSAEKPRTQIELVEKSGNMVELSVASSLIAAFTGQQRGDERIFLPNELFYGKNRNNITLFEPILKQIHAMTKSGKLTPLAEGFDGDDQI</sequence>
<dbReference type="Proteomes" id="UP000273977">
    <property type="component" value="Unassembled WGS sequence"/>
</dbReference>
<dbReference type="InterPro" id="IPR050135">
    <property type="entry name" value="dGTPase-like"/>
</dbReference>
<dbReference type="FunFam" id="1.10.3210.10:FF:000014">
    <property type="entry name" value="HD domain-containing protein"/>
    <property type="match status" value="1"/>
</dbReference>
<dbReference type="PANTHER" id="PTHR11373:SF4">
    <property type="entry name" value="DEOXYNUCLEOSIDE TRIPHOSPHATE TRIPHOSPHOHYDROLASE SAMHD1"/>
    <property type="match status" value="1"/>
</dbReference>
<reference evidence="2 3" key="1">
    <citation type="submission" date="2018-11" db="EMBL/GenBank/DDBJ databases">
        <title>Aerococcus sp. SJQ22, whole genome shotgun sequence.</title>
        <authorList>
            <person name="Sun L."/>
            <person name="Gao X."/>
            <person name="Chen W."/>
            <person name="Huang K."/>
        </authorList>
    </citation>
    <scope>NUCLEOTIDE SEQUENCE [LARGE SCALE GENOMIC DNA]</scope>
    <source>
        <strain evidence="2 3">SJQ22</strain>
    </source>
</reference>
<comment type="caution">
    <text evidence="2">The sequence shown here is derived from an EMBL/GenBank/DDBJ whole genome shotgun (WGS) entry which is preliminary data.</text>
</comment>
<organism evidence="2 3">
    <name type="scientific">Aerococcus agrisoli</name>
    <dbReference type="NCBI Taxonomy" id="2487350"/>
    <lineage>
        <taxon>Bacteria</taxon>
        <taxon>Bacillati</taxon>
        <taxon>Bacillota</taxon>
        <taxon>Bacilli</taxon>
        <taxon>Lactobacillales</taxon>
        <taxon>Aerococcaceae</taxon>
        <taxon>Aerococcus</taxon>
    </lineage>
</organism>
<dbReference type="PROSITE" id="PS51831">
    <property type="entry name" value="HD"/>
    <property type="match status" value="1"/>
</dbReference>
<dbReference type="InterPro" id="IPR003607">
    <property type="entry name" value="HD/PDEase_dom"/>
</dbReference>
<evidence type="ECO:0000313" key="3">
    <source>
        <dbReference type="Proteomes" id="UP000273977"/>
    </source>
</evidence>
<dbReference type="EMBL" id="RKMG01000016">
    <property type="protein sequence ID" value="RPA60440.1"/>
    <property type="molecule type" value="Genomic_DNA"/>
</dbReference>
<dbReference type="GO" id="GO:0006203">
    <property type="term" value="P:dGTP catabolic process"/>
    <property type="evidence" value="ECO:0007669"/>
    <property type="project" value="TreeGrafter"/>
</dbReference>
<dbReference type="CDD" id="cd00077">
    <property type="entry name" value="HDc"/>
    <property type="match status" value="1"/>
</dbReference>